<dbReference type="EMBL" id="CM000833">
    <property type="protein sequence ID" value="EET04211.1"/>
    <property type="molecule type" value="Genomic_DNA"/>
</dbReference>
<evidence type="ECO:0000256" key="1">
    <source>
        <dbReference type="SAM" id="MobiDB-lite"/>
    </source>
</evidence>
<reference evidence="2" key="1">
    <citation type="submission" date="2009-05" db="EMBL/GenBank/DDBJ databases">
        <authorList>
            <person name="Harkins D.M."/>
            <person name="DeShazer D."/>
            <person name="Woods D.E."/>
            <person name="Brinkac L.M."/>
            <person name="Brown K.A."/>
            <person name="Hung G.C."/>
            <person name="Tuanyok A."/>
            <person name="Zhang B."/>
            <person name="Nierman W.C."/>
        </authorList>
    </citation>
    <scope>NUCLEOTIDE SEQUENCE [LARGE SCALE GENOMIC DNA]</scope>
    <source>
        <strain evidence="2">1710a</strain>
    </source>
</reference>
<organism evidence="2">
    <name type="scientific">Burkholderia pseudomallei 1710a</name>
    <dbReference type="NCBI Taxonomy" id="320371"/>
    <lineage>
        <taxon>Bacteria</taxon>
        <taxon>Pseudomonadati</taxon>
        <taxon>Pseudomonadota</taxon>
        <taxon>Betaproteobacteria</taxon>
        <taxon>Burkholderiales</taxon>
        <taxon>Burkholderiaceae</taxon>
        <taxon>Burkholderia</taxon>
        <taxon>pseudomallei group</taxon>
    </lineage>
</organism>
<dbReference type="Proteomes" id="UP000001812">
    <property type="component" value="Chromosome II"/>
</dbReference>
<proteinExistence type="predicted"/>
<dbReference type="AlphaFoldDB" id="A0A0E1VW33"/>
<sequence length="47" mass="5371">MRYMRDVRYVRYVRCAPLSAKARSSGTVSRRARCRPSDRAAMESGCS</sequence>
<dbReference type="HOGENOM" id="CLU_3213524_0_0_4"/>
<feature type="region of interest" description="Disordered" evidence="1">
    <location>
        <begin position="24"/>
        <end position="47"/>
    </location>
</feature>
<accession>A0A0E1VW33</accession>
<gene>
    <name evidence="2" type="ORF">BURPS1710A_A2907</name>
</gene>
<evidence type="ECO:0000313" key="2">
    <source>
        <dbReference type="EMBL" id="EET04211.1"/>
    </source>
</evidence>
<name>A0A0E1VW33_BURPE</name>
<protein>
    <submittedName>
        <fullName evidence="2">Uncharacterized protein</fullName>
    </submittedName>
</protein>